<evidence type="ECO:0000313" key="3">
    <source>
        <dbReference type="Proteomes" id="UP000199063"/>
    </source>
</evidence>
<accession>A0A1H0B3F8</accession>
<reference evidence="3" key="1">
    <citation type="submission" date="2016-10" db="EMBL/GenBank/DDBJ databases">
        <authorList>
            <person name="Varghese N."/>
            <person name="Submissions S."/>
        </authorList>
    </citation>
    <scope>NUCLEOTIDE SEQUENCE [LARGE SCALE GENOMIC DNA]</scope>
    <source>
        <strain evidence="3">CGMCC 4.7042</strain>
    </source>
</reference>
<organism evidence="2 3">
    <name type="scientific">Streptomyces wuyuanensis</name>
    <dbReference type="NCBI Taxonomy" id="1196353"/>
    <lineage>
        <taxon>Bacteria</taxon>
        <taxon>Bacillati</taxon>
        <taxon>Actinomycetota</taxon>
        <taxon>Actinomycetes</taxon>
        <taxon>Kitasatosporales</taxon>
        <taxon>Streptomycetaceae</taxon>
        <taxon>Streptomyces</taxon>
    </lineage>
</organism>
<dbReference type="Proteomes" id="UP000199063">
    <property type="component" value="Unassembled WGS sequence"/>
</dbReference>
<keyword evidence="3" id="KW-1185">Reference proteome</keyword>
<protein>
    <submittedName>
        <fullName evidence="2">Uncharacterized protein</fullName>
    </submittedName>
</protein>
<evidence type="ECO:0000313" key="2">
    <source>
        <dbReference type="EMBL" id="SDN40178.1"/>
    </source>
</evidence>
<dbReference type="EMBL" id="FNHI01000026">
    <property type="protein sequence ID" value="SDN40178.1"/>
    <property type="molecule type" value="Genomic_DNA"/>
</dbReference>
<sequence length="183" mass="19794">MRWNPPGVGSSAPHQQSLGQKGPRILVQLRESGEAIRLRKGTATQKQVDAVIDMIKSNPKLREDMIRVTKAAKEVFESSAKAIKQGRNPQWRFSNDRTEEVRPLIDAMEKIAGPGRRSCRRKGKCTRRAGAPLGHPLLQCGAGAVDGAPAVSTVPHTAAMPCARYGILCAGIPAMLMRPEAVP</sequence>
<gene>
    <name evidence="2" type="ORF">SAMN05444921_12630</name>
</gene>
<feature type="region of interest" description="Disordered" evidence="1">
    <location>
        <begin position="1"/>
        <end position="22"/>
    </location>
</feature>
<evidence type="ECO:0000256" key="1">
    <source>
        <dbReference type="SAM" id="MobiDB-lite"/>
    </source>
</evidence>
<dbReference type="AlphaFoldDB" id="A0A1H0B3F8"/>
<proteinExistence type="predicted"/>
<name>A0A1H0B3F8_9ACTN</name>